<evidence type="ECO:0000256" key="2">
    <source>
        <dbReference type="ARBA" id="ARBA00022801"/>
    </source>
</evidence>
<accession>A0ABW0SGL3</accession>
<dbReference type="InterPro" id="IPR029000">
    <property type="entry name" value="Cyclophilin-like_dom_sf"/>
</dbReference>
<dbReference type="SMART" id="SM00796">
    <property type="entry name" value="AHS1"/>
    <property type="match status" value="1"/>
</dbReference>
<organism evidence="5 6">
    <name type="scientific">Rubellimicrobium aerolatum</name>
    <dbReference type="NCBI Taxonomy" id="490979"/>
    <lineage>
        <taxon>Bacteria</taxon>
        <taxon>Pseudomonadati</taxon>
        <taxon>Pseudomonadota</taxon>
        <taxon>Alphaproteobacteria</taxon>
        <taxon>Rhodobacterales</taxon>
        <taxon>Roseobacteraceae</taxon>
        <taxon>Rubellimicrobium</taxon>
    </lineage>
</organism>
<evidence type="ECO:0000313" key="6">
    <source>
        <dbReference type="Proteomes" id="UP001596056"/>
    </source>
</evidence>
<dbReference type="RefSeq" id="WP_209843144.1">
    <property type="nucleotide sequence ID" value="NZ_JAGGJP010000024.1"/>
</dbReference>
<gene>
    <name evidence="5" type="ORF">ACFPOC_17315</name>
</gene>
<name>A0ABW0SGL3_9RHOB</name>
<dbReference type="Gene3D" id="3.30.1360.40">
    <property type="match status" value="1"/>
</dbReference>
<dbReference type="SUPFAM" id="SSF50891">
    <property type="entry name" value="Cyclophilin-like"/>
    <property type="match status" value="1"/>
</dbReference>
<keyword evidence="6" id="KW-1185">Reference proteome</keyword>
<dbReference type="EMBL" id="JBHSNA010000028">
    <property type="protein sequence ID" value="MFC5568168.1"/>
    <property type="molecule type" value="Genomic_DNA"/>
</dbReference>
<reference evidence="6" key="1">
    <citation type="journal article" date="2019" name="Int. J. Syst. Evol. Microbiol.">
        <title>The Global Catalogue of Microorganisms (GCM) 10K type strain sequencing project: providing services to taxonomists for standard genome sequencing and annotation.</title>
        <authorList>
            <consortium name="The Broad Institute Genomics Platform"/>
            <consortium name="The Broad Institute Genome Sequencing Center for Infectious Disease"/>
            <person name="Wu L."/>
            <person name="Ma J."/>
        </authorList>
    </citation>
    <scope>NUCLEOTIDE SEQUENCE [LARGE SCALE GENOMIC DNA]</scope>
    <source>
        <strain evidence="6">KACC 11588</strain>
    </source>
</reference>
<comment type="caution">
    <text evidence="5">The sequence shown here is derived from an EMBL/GenBank/DDBJ whole genome shotgun (WGS) entry which is preliminary data.</text>
</comment>
<keyword evidence="2 5" id="KW-0378">Hydrolase</keyword>
<dbReference type="SUPFAM" id="SSF160467">
    <property type="entry name" value="PH0987 N-terminal domain-like"/>
    <property type="match status" value="1"/>
</dbReference>
<feature type="domain" description="Carboxyltransferase" evidence="4">
    <location>
        <begin position="7"/>
        <end position="234"/>
    </location>
</feature>
<dbReference type="PANTHER" id="PTHR34698">
    <property type="entry name" value="5-OXOPROLINASE SUBUNIT B"/>
    <property type="match status" value="1"/>
</dbReference>
<dbReference type="Proteomes" id="UP001596056">
    <property type="component" value="Unassembled WGS sequence"/>
</dbReference>
<evidence type="ECO:0000259" key="4">
    <source>
        <dbReference type="SMART" id="SM00796"/>
    </source>
</evidence>
<sequence>MMLYEEPRLYPGGDRAIEVELGDGMNFGLNFVVHRLVGALRAARISGVEDLIPELASLQINYDPDRISFEDLGTEVRRIHAELGAEVTGELPSRLFSIPVHYFDPETTACIGDYRSTHPDKVPDPDLVGRLNGLPDRPALARRHAATEYWVAALGFWPGLCSLLALDPRTRIVAPKYNPPRTWTPKGAIGVGGALTCIYPDRTPGGYQLLGQTPAPIYDGAQRLPAFRDSLALFRAGDRVRFVPIDRDEFDWIRSEVEQGRYEHERVDYQVFSVDRYLDWSRSVGVSAKDRT</sequence>
<evidence type="ECO:0000256" key="3">
    <source>
        <dbReference type="ARBA" id="ARBA00022840"/>
    </source>
</evidence>
<dbReference type="InterPro" id="IPR010016">
    <property type="entry name" value="PxpB"/>
</dbReference>
<dbReference type="GO" id="GO:0016787">
    <property type="term" value="F:hydrolase activity"/>
    <property type="evidence" value="ECO:0007669"/>
    <property type="project" value="UniProtKB-KW"/>
</dbReference>
<keyword evidence="3" id="KW-0067">ATP-binding</keyword>
<dbReference type="InterPro" id="IPR003833">
    <property type="entry name" value="CT_C_D"/>
</dbReference>
<evidence type="ECO:0000313" key="5">
    <source>
        <dbReference type="EMBL" id="MFC5568168.1"/>
    </source>
</evidence>
<proteinExistence type="predicted"/>
<dbReference type="Gene3D" id="2.40.100.10">
    <property type="entry name" value="Cyclophilin-like"/>
    <property type="match status" value="1"/>
</dbReference>
<protein>
    <submittedName>
        <fullName evidence="5">Allophanate hydrolase subunit 1</fullName>
    </submittedName>
</protein>
<dbReference type="Pfam" id="PF02682">
    <property type="entry name" value="CT_C_D"/>
    <property type="match status" value="1"/>
</dbReference>
<evidence type="ECO:0000256" key="1">
    <source>
        <dbReference type="ARBA" id="ARBA00022741"/>
    </source>
</evidence>
<keyword evidence="1" id="KW-0547">Nucleotide-binding</keyword>
<dbReference type="PANTHER" id="PTHR34698:SF2">
    <property type="entry name" value="5-OXOPROLINASE SUBUNIT B"/>
    <property type="match status" value="1"/>
</dbReference>